<keyword evidence="1" id="KW-0472">Membrane</keyword>
<evidence type="ECO:0000256" key="1">
    <source>
        <dbReference type="SAM" id="Phobius"/>
    </source>
</evidence>
<organism evidence="2 3">
    <name type="scientific">Hoyosella rhizosphaerae</name>
    <dbReference type="NCBI Taxonomy" id="1755582"/>
    <lineage>
        <taxon>Bacteria</taxon>
        <taxon>Bacillati</taxon>
        <taxon>Actinomycetota</taxon>
        <taxon>Actinomycetes</taxon>
        <taxon>Mycobacteriales</taxon>
        <taxon>Hoyosellaceae</taxon>
        <taxon>Hoyosella</taxon>
    </lineage>
</organism>
<dbReference type="Proteomes" id="UP000641514">
    <property type="component" value="Unassembled WGS sequence"/>
</dbReference>
<evidence type="ECO:0000313" key="2">
    <source>
        <dbReference type="EMBL" id="GGC59073.1"/>
    </source>
</evidence>
<protein>
    <submittedName>
        <fullName evidence="2">Uncharacterized protein</fullName>
    </submittedName>
</protein>
<dbReference type="EMBL" id="BMJH01000001">
    <property type="protein sequence ID" value="GGC59073.1"/>
    <property type="molecule type" value="Genomic_DNA"/>
</dbReference>
<reference evidence="2" key="2">
    <citation type="submission" date="2020-09" db="EMBL/GenBank/DDBJ databases">
        <authorList>
            <person name="Sun Q."/>
            <person name="Zhou Y."/>
        </authorList>
    </citation>
    <scope>NUCLEOTIDE SEQUENCE</scope>
    <source>
        <strain evidence="2">CGMCC 1.15478</strain>
    </source>
</reference>
<name>A0A916U533_9ACTN</name>
<dbReference type="RefSeq" id="WP_188671105.1">
    <property type="nucleotide sequence ID" value="NZ_BMJH01000001.1"/>
</dbReference>
<feature type="transmembrane region" description="Helical" evidence="1">
    <location>
        <begin position="99"/>
        <end position="116"/>
    </location>
</feature>
<reference evidence="2" key="1">
    <citation type="journal article" date="2014" name="Int. J. Syst. Evol. Microbiol.">
        <title>Complete genome sequence of Corynebacterium casei LMG S-19264T (=DSM 44701T), isolated from a smear-ripened cheese.</title>
        <authorList>
            <consortium name="US DOE Joint Genome Institute (JGI-PGF)"/>
            <person name="Walter F."/>
            <person name="Albersmeier A."/>
            <person name="Kalinowski J."/>
            <person name="Ruckert C."/>
        </authorList>
    </citation>
    <scope>NUCLEOTIDE SEQUENCE</scope>
    <source>
        <strain evidence="2">CGMCC 1.15478</strain>
    </source>
</reference>
<accession>A0A916U533</accession>
<gene>
    <name evidence="2" type="ORF">GCM10011410_09380</name>
</gene>
<keyword evidence="1" id="KW-0812">Transmembrane</keyword>
<feature type="transmembrane region" description="Helical" evidence="1">
    <location>
        <begin position="74"/>
        <end position="93"/>
    </location>
</feature>
<feature type="transmembrane region" description="Helical" evidence="1">
    <location>
        <begin position="39"/>
        <end position="62"/>
    </location>
</feature>
<dbReference type="AlphaFoldDB" id="A0A916U533"/>
<comment type="caution">
    <text evidence="2">The sequence shown here is derived from an EMBL/GenBank/DDBJ whole genome shotgun (WGS) entry which is preliminary data.</text>
</comment>
<evidence type="ECO:0000313" key="3">
    <source>
        <dbReference type="Proteomes" id="UP000641514"/>
    </source>
</evidence>
<keyword evidence="3" id="KW-1185">Reference proteome</keyword>
<proteinExistence type="predicted"/>
<sequence>MITAISLSITVLALIAALWSFIKLVADRPVNVSRVSDKALLGVLALVEILTVVQCFVGLFLAFTTDRELSTLTFVLYLVGVPLIIPVATWWAMGDRTRAGAGVLTVGLISVPVMVLRMHELWGAGL</sequence>
<keyword evidence="1" id="KW-1133">Transmembrane helix</keyword>